<organism evidence="2 3">
    <name type="scientific">Nomascus leucogenys</name>
    <name type="common">Northern white-cheeked gibbon</name>
    <name type="synonym">Hylobates leucogenys</name>
    <dbReference type="NCBI Taxonomy" id="61853"/>
    <lineage>
        <taxon>Eukaryota</taxon>
        <taxon>Metazoa</taxon>
        <taxon>Chordata</taxon>
        <taxon>Craniata</taxon>
        <taxon>Vertebrata</taxon>
        <taxon>Euteleostomi</taxon>
        <taxon>Mammalia</taxon>
        <taxon>Eutheria</taxon>
        <taxon>Euarchontoglires</taxon>
        <taxon>Primates</taxon>
        <taxon>Haplorrhini</taxon>
        <taxon>Catarrhini</taxon>
        <taxon>Hylobatidae</taxon>
        <taxon>Nomascus</taxon>
    </lineage>
</organism>
<evidence type="ECO:0000313" key="2">
    <source>
        <dbReference type="Ensembl" id="ENSNLEP00000033897.1"/>
    </source>
</evidence>
<dbReference type="AlphaFoldDB" id="A0A2I3GRK6"/>
<keyword evidence="1" id="KW-0472">Membrane</keyword>
<protein>
    <submittedName>
        <fullName evidence="2">Uncharacterized protein</fullName>
    </submittedName>
</protein>
<reference evidence="2" key="2">
    <citation type="submission" date="2025-08" db="UniProtKB">
        <authorList>
            <consortium name="Ensembl"/>
        </authorList>
    </citation>
    <scope>IDENTIFICATION</scope>
</reference>
<keyword evidence="3" id="KW-1185">Reference proteome</keyword>
<keyword evidence="1" id="KW-0812">Transmembrane</keyword>
<reference evidence="2 3" key="1">
    <citation type="submission" date="2012-10" db="EMBL/GenBank/DDBJ databases">
        <authorList>
            <consortium name="Gibbon Genome Sequencing Consortium"/>
        </authorList>
    </citation>
    <scope>NUCLEOTIDE SEQUENCE [LARGE SCALE GENOMIC DNA]</scope>
</reference>
<feature type="transmembrane region" description="Helical" evidence="1">
    <location>
        <begin position="6"/>
        <end position="29"/>
    </location>
</feature>
<dbReference type="Proteomes" id="UP000001073">
    <property type="component" value="Chromosome 16"/>
</dbReference>
<keyword evidence="1" id="KW-1133">Transmembrane helix</keyword>
<reference evidence="2" key="3">
    <citation type="submission" date="2025-09" db="UniProtKB">
        <authorList>
            <consortium name="Ensembl"/>
        </authorList>
    </citation>
    <scope>IDENTIFICATION</scope>
</reference>
<evidence type="ECO:0000256" key="1">
    <source>
        <dbReference type="SAM" id="Phobius"/>
    </source>
</evidence>
<accession>A0A2I3GRK6</accession>
<dbReference type="EMBL" id="ADFV01043192">
    <property type="status" value="NOT_ANNOTATED_CDS"/>
    <property type="molecule type" value="Genomic_DNA"/>
</dbReference>
<evidence type="ECO:0000313" key="3">
    <source>
        <dbReference type="Proteomes" id="UP000001073"/>
    </source>
</evidence>
<dbReference type="InParanoid" id="A0A2I3GRK6"/>
<name>A0A2I3GRK6_NOMLE</name>
<dbReference type="Ensembl" id="ENSNLET00000035123.1">
    <property type="protein sequence ID" value="ENSNLEP00000033897.1"/>
    <property type="gene ID" value="ENSNLEG00000028984.1"/>
</dbReference>
<proteinExistence type="predicted"/>
<sequence length="44" mass="4915">MGYYTFIFSVSLHSFSGLWVCVCVCVCTISGTWNLHYCRGTTGN</sequence>